<reference evidence="9 10" key="1">
    <citation type="submission" date="2018-09" db="EMBL/GenBank/DDBJ databases">
        <title>Characterization of the phylogenetic diversity of five novel species belonging to the genus Bifidobacterium.</title>
        <authorList>
            <person name="Lugli G.A."/>
            <person name="Duranti S."/>
            <person name="Milani C."/>
        </authorList>
    </citation>
    <scope>NUCLEOTIDE SEQUENCE [LARGE SCALE GENOMIC DNA]</scope>
    <source>
        <strain evidence="9 10">2034B</strain>
    </source>
</reference>
<dbReference type="InterPro" id="IPR035906">
    <property type="entry name" value="MetI-like_sf"/>
</dbReference>
<evidence type="ECO:0000256" key="5">
    <source>
        <dbReference type="ARBA" id="ARBA00022989"/>
    </source>
</evidence>
<feature type="transmembrane region" description="Helical" evidence="7">
    <location>
        <begin position="289"/>
        <end position="306"/>
    </location>
</feature>
<evidence type="ECO:0000313" key="10">
    <source>
        <dbReference type="Proteomes" id="UP000287533"/>
    </source>
</evidence>
<keyword evidence="2 7" id="KW-0813">Transport</keyword>
<comment type="similarity">
    <text evidence="7">Belongs to the binding-protein-dependent transport system permease family.</text>
</comment>
<dbReference type="Gene3D" id="1.10.3720.10">
    <property type="entry name" value="MetI-like"/>
    <property type="match status" value="1"/>
</dbReference>
<dbReference type="CDD" id="cd06261">
    <property type="entry name" value="TM_PBP2"/>
    <property type="match status" value="1"/>
</dbReference>
<evidence type="ECO:0000256" key="1">
    <source>
        <dbReference type="ARBA" id="ARBA00004651"/>
    </source>
</evidence>
<feature type="transmembrane region" description="Helical" evidence="7">
    <location>
        <begin position="179"/>
        <end position="200"/>
    </location>
</feature>
<dbReference type="OrthoDB" id="9778910at2"/>
<feature type="transmembrane region" description="Helical" evidence="7">
    <location>
        <begin position="242"/>
        <end position="269"/>
    </location>
</feature>
<dbReference type="RefSeq" id="WP_125981800.1">
    <property type="nucleotide sequence ID" value="NZ_QXGL01000006.1"/>
</dbReference>
<dbReference type="PROSITE" id="PS50928">
    <property type="entry name" value="ABC_TM1"/>
    <property type="match status" value="1"/>
</dbReference>
<proteinExistence type="inferred from homology"/>
<dbReference type="PANTHER" id="PTHR43163">
    <property type="entry name" value="DIPEPTIDE TRANSPORT SYSTEM PERMEASE PROTEIN DPPB-RELATED"/>
    <property type="match status" value="1"/>
</dbReference>
<evidence type="ECO:0000256" key="4">
    <source>
        <dbReference type="ARBA" id="ARBA00022692"/>
    </source>
</evidence>
<dbReference type="EMBL" id="QXGL01000006">
    <property type="protein sequence ID" value="RSX51686.1"/>
    <property type="molecule type" value="Genomic_DNA"/>
</dbReference>
<dbReference type="Pfam" id="PF19300">
    <property type="entry name" value="BPD_transp_1_N"/>
    <property type="match status" value="1"/>
</dbReference>
<dbReference type="PANTHER" id="PTHR43163:SF6">
    <property type="entry name" value="DIPEPTIDE TRANSPORT SYSTEM PERMEASE PROTEIN DPPB-RELATED"/>
    <property type="match status" value="1"/>
</dbReference>
<accession>A0A430FFS1</accession>
<keyword evidence="10" id="KW-1185">Reference proteome</keyword>
<protein>
    <submittedName>
        <fullName evidence="9">ABC transporter permease</fullName>
    </submittedName>
</protein>
<evidence type="ECO:0000256" key="7">
    <source>
        <dbReference type="RuleBase" id="RU363032"/>
    </source>
</evidence>
<keyword evidence="6 7" id="KW-0472">Membrane</keyword>
<gene>
    <name evidence="9" type="ORF">D2E25_1661</name>
</gene>
<dbReference type="GO" id="GO:0071916">
    <property type="term" value="F:dipeptide transmembrane transporter activity"/>
    <property type="evidence" value="ECO:0007669"/>
    <property type="project" value="TreeGrafter"/>
</dbReference>
<feature type="domain" description="ABC transmembrane type-1" evidence="8">
    <location>
        <begin position="94"/>
        <end position="307"/>
    </location>
</feature>
<evidence type="ECO:0000256" key="3">
    <source>
        <dbReference type="ARBA" id="ARBA00022475"/>
    </source>
</evidence>
<dbReference type="Pfam" id="PF00528">
    <property type="entry name" value="BPD_transp_1"/>
    <property type="match status" value="1"/>
</dbReference>
<comment type="caution">
    <text evidence="9">The sequence shown here is derived from an EMBL/GenBank/DDBJ whole genome shotgun (WGS) entry which is preliminary data.</text>
</comment>
<name>A0A430FFS1_9BIFI</name>
<organism evidence="9 10">
    <name type="scientific">Bifidobacterium goeldii</name>
    <dbReference type="NCBI Taxonomy" id="2306975"/>
    <lineage>
        <taxon>Bacteria</taxon>
        <taxon>Bacillati</taxon>
        <taxon>Actinomycetota</taxon>
        <taxon>Actinomycetes</taxon>
        <taxon>Bifidobacteriales</taxon>
        <taxon>Bifidobacteriaceae</taxon>
        <taxon>Bifidobacterium</taxon>
    </lineage>
</organism>
<dbReference type="GO" id="GO:0005886">
    <property type="term" value="C:plasma membrane"/>
    <property type="evidence" value="ECO:0007669"/>
    <property type="project" value="UniProtKB-SubCell"/>
</dbReference>
<dbReference type="InterPro" id="IPR000515">
    <property type="entry name" value="MetI-like"/>
</dbReference>
<dbReference type="InterPro" id="IPR045621">
    <property type="entry name" value="BPD_transp_1_N"/>
</dbReference>
<evidence type="ECO:0000313" key="9">
    <source>
        <dbReference type="EMBL" id="RSX51686.1"/>
    </source>
</evidence>
<feature type="transmembrane region" description="Helical" evidence="7">
    <location>
        <begin position="100"/>
        <end position="122"/>
    </location>
</feature>
<keyword evidence="3" id="KW-1003">Cell membrane</keyword>
<comment type="subcellular location">
    <subcellularLocation>
        <location evidence="1 7">Cell membrane</location>
        <topology evidence="1 7">Multi-pass membrane protein</topology>
    </subcellularLocation>
</comment>
<dbReference type="AlphaFoldDB" id="A0A430FFS1"/>
<sequence length="325" mass="33725">MRFVIRRLALFAVALFGISLVVFVALRILPGDVASIMAGLNSPPERVAALREQLGLNRSLPAQYADWVSALCHGDFGTSVLTGRSVGAQVGARAQVTFPLITLGLLIAMALGIPLGCAAALARKPAVRAAFHVVAIIGGSVPALWGGLLMILLFSRGSGLIAVFPSQGFPQAGWSDPGAAMMSLILPACTVGIIVGAGLMRYTRAALAQTAQSDAVAMAMACGMTRTQAILRVGLRLATAQLVSVIGLTFAEMITGVMVIENLFALPGIGAGLITDVGNRDLIAVQSELFMLAAFFLAIGLIVDLLHRVLDPRLQSAGDNAEVNA</sequence>
<dbReference type="SUPFAM" id="SSF161098">
    <property type="entry name" value="MetI-like"/>
    <property type="match status" value="1"/>
</dbReference>
<dbReference type="Proteomes" id="UP000287533">
    <property type="component" value="Unassembled WGS sequence"/>
</dbReference>
<evidence type="ECO:0000259" key="8">
    <source>
        <dbReference type="PROSITE" id="PS50928"/>
    </source>
</evidence>
<feature type="transmembrane region" description="Helical" evidence="7">
    <location>
        <begin position="129"/>
        <end position="154"/>
    </location>
</feature>
<evidence type="ECO:0000256" key="6">
    <source>
        <dbReference type="ARBA" id="ARBA00023136"/>
    </source>
</evidence>
<keyword evidence="4 7" id="KW-0812">Transmembrane</keyword>
<keyword evidence="5 7" id="KW-1133">Transmembrane helix</keyword>
<evidence type="ECO:0000256" key="2">
    <source>
        <dbReference type="ARBA" id="ARBA00022448"/>
    </source>
</evidence>